<gene>
    <name evidence="1" type="ORF">WMW72_34215</name>
</gene>
<dbReference type="Proteomes" id="UP001469365">
    <property type="component" value="Unassembled WGS sequence"/>
</dbReference>
<evidence type="ECO:0000313" key="1">
    <source>
        <dbReference type="EMBL" id="MEK8132949.1"/>
    </source>
</evidence>
<proteinExistence type="predicted"/>
<sequence length="217" mass="24807">MGEELFRSAGWGVHVLSVERETVKFPKEEEALAFRLHIHGDPSMKLRMHDQIQLIAGQAGTPSWSAFRAVVNQYESGSLLLFISPQYESRLEEVLRFELLFSPLASIMGINEVMQTLGWFPPFHYAEITQADLRVEKEGLGKTLRITIKDTAGDFSPYAVSFQFTGIHEEKLSPFDEQNRLLQLDFCYEHEAIYVFMDAQMGFGGSFLCREVSMRVE</sequence>
<accession>A0ABU9DVQ5</accession>
<dbReference type="RefSeq" id="WP_341420076.1">
    <property type="nucleotide sequence ID" value="NZ_JBBPCC010000039.1"/>
</dbReference>
<reference evidence="1 2" key="1">
    <citation type="submission" date="2024-04" db="EMBL/GenBank/DDBJ databases">
        <title>draft genome sequnece of Paenibacillus filicis.</title>
        <authorList>
            <person name="Kim D.-U."/>
        </authorList>
    </citation>
    <scope>NUCLEOTIDE SEQUENCE [LARGE SCALE GENOMIC DNA]</scope>
    <source>
        <strain evidence="1 2">KACC14197</strain>
    </source>
</reference>
<dbReference type="EMBL" id="JBBPCC010000039">
    <property type="protein sequence ID" value="MEK8132949.1"/>
    <property type="molecule type" value="Genomic_DNA"/>
</dbReference>
<protein>
    <submittedName>
        <fullName evidence="1">Imm50 family immunity protein</fullName>
    </submittedName>
</protein>
<keyword evidence="2" id="KW-1185">Reference proteome</keyword>
<evidence type="ECO:0000313" key="2">
    <source>
        <dbReference type="Proteomes" id="UP001469365"/>
    </source>
</evidence>
<comment type="caution">
    <text evidence="1">The sequence shown here is derived from an EMBL/GenBank/DDBJ whole genome shotgun (WGS) entry which is preliminary data.</text>
</comment>
<name>A0ABU9DVQ5_9BACL</name>
<organism evidence="1 2">
    <name type="scientific">Paenibacillus filicis</name>
    <dbReference type="NCBI Taxonomy" id="669464"/>
    <lineage>
        <taxon>Bacteria</taxon>
        <taxon>Bacillati</taxon>
        <taxon>Bacillota</taxon>
        <taxon>Bacilli</taxon>
        <taxon>Bacillales</taxon>
        <taxon>Paenibacillaceae</taxon>
        <taxon>Paenibacillus</taxon>
    </lineage>
</organism>